<feature type="compositionally biased region" description="Polar residues" evidence="1">
    <location>
        <begin position="123"/>
        <end position="134"/>
    </location>
</feature>
<protein>
    <submittedName>
        <fullName evidence="2">Uncharacterized protein</fullName>
    </submittedName>
</protein>
<feature type="compositionally biased region" description="Basic and acidic residues" evidence="1">
    <location>
        <begin position="283"/>
        <end position="293"/>
    </location>
</feature>
<gene>
    <name evidence="2" type="ORF">A9F13_03g00462</name>
</gene>
<feature type="compositionally biased region" description="Polar residues" evidence="1">
    <location>
        <begin position="70"/>
        <end position="92"/>
    </location>
</feature>
<evidence type="ECO:0000313" key="3">
    <source>
        <dbReference type="Proteomes" id="UP000195602"/>
    </source>
</evidence>
<feature type="region of interest" description="Disordered" evidence="1">
    <location>
        <begin position="167"/>
        <end position="389"/>
    </location>
</feature>
<dbReference type="OMA" id="PRHTGYD"/>
<name>A0AA91Q206_CLALS</name>
<feature type="region of interest" description="Disordered" evidence="1">
    <location>
        <begin position="1"/>
        <end position="134"/>
    </location>
</feature>
<dbReference type="Proteomes" id="UP000195602">
    <property type="component" value="Unassembled WGS sequence"/>
</dbReference>
<proteinExistence type="predicted"/>
<dbReference type="KEGG" id="clus:A9F13_03g00462"/>
<dbReference type="EMBL" id="LYUB02000003">
    <property type="protein sequence ID" value="OVF09924.1"/>
    <property type="molecule type" value="Genomic_DNA"/>
</dbReference>
<evidence type="ECO:0000256" key="1">
    <source>
        <dbReference type="SAM" id="MobiDB-lite"/>
    </source>
</evidence>
<accession>A0AA91Q206</accession>
<reference evidence="2 3" key="1">
    <citation type="submission" date="2017-04" db="EMBL/GenBank/DDBJ databases">
        <title>Draft genome of the yeast Clavispora lusitaniae type strain CBS 6936.</title>
        <authorList>
            <person name="Durrens P."/>
            <person name="Klopp C."/>
            <person name="Biteau N."/>
            <person name="Fitton-Ouhabi V."/>
            <person name="Dementhon K."/>
            <person name="Accoceberry I."/>
            <person name="Sherman D.J."/>
            <person name="Noel T."/>
        </authorList>
    </citation>
    <scope>NUCLEOTIDE SEQUENCE [LARGE SCALE GENOMIC DNA]</scope>
    <source>
        <strain evidence="2 3">CBS 6936</strain>
    </source>
</reference>
<feature type="compositionally biased region" description="Low complexity" evidence="1">
    <location>
        <begin position="343"/>
        <end position="357"/>
    </location>
</feature>
<evidence type="ECO:0000313" key="2">
    <source>
        <dbReference type="EMBL" id="OVF09924.1"/>
    </source>
</evidence>
<feature type="compositionally biased region" description="Acidic residues" evidence="1">
    <location>
        <begin position="375"/>
        <end position="389"/>
    </location>
</feature>
<dbReference type="AlphaFoldDB" id="A0AA91Q206"/>
<feature type="compositionally biased region" description="Low complexity" evidence="1">
    <location>
        <begin position="191"/>
        <end position="205"/>
    </location>
</feature>
<feature type="compositionally biased region" description="Polar residues" evidence="1">
    <location>
        <begin position="324"/>
        <end position="339"/>
    </location>
</feature>
<organism evidence="2 3">
    <name type="scientific">Clavispora lusitaniae</name>
    <name type="common">Candida lusitaniae</name>
    <dbReference type="NCBI Taxonomy" id="36911"/>
    <lineage>
        <taxon>Eukaryota</taxon>
        <taxon>Fungi</taxon>
        <taxon>Dikarya</taxon>
        <taxon>Ascomycota</taxon>
        <taxon>Saccharomycotina</taxon>
        <taxon>Pichiomycetes</taxon>
        <taxon>Metschnikowiaceae</taxon>
        <taxon>Clavispora</taxon>
    </lineage>
</organism>
<feature type="compositionally biased region" description="Polar residues" evidence="1">
    <location>
        <begin position="1"/>
        <end position="15"/>
    </location>
</feature>
<comment type="caution">
    <text evidence="2">The sequence shown here is derived from an EMBL/GenBank/DDBJ whole genome shotgun (WGS) entry which is preliminary data.</text>
</comment>
<sequence length="389" mass="42453">MSSNKTGTPITSPQKQVKLDVPSTPPASKGKKHLSAFLATPEQPDDNLPFSPALKRSNSGTFKSPDYKFNTENLQSPYSSNALLKTPRNSGYDSDDRDTPRRSKVLRTPQFFSPGRRLFADDQGQNKQELQEISTQLKSKLSSALGKLKGQEKTTAAPVQLNFAELSFTSTQESPTKKHRQTHESMSPSSSLQRTNLNLQTLQSTPGFSHPESPPSTGEGRLYQPPKLTETTGGRISIPSPDEESSAHNALLAAFSRSRRKSGSRSSMSEDRRQSIIQALNESPRRQKLHEAPPMKQTALPPLNVALDTNQNGDSEQDAVYSLMSLSSPQSVKQMSGTHSRSHSQNNNSPTSSTSSSALPVLPPISGLISKIDHDETDVENATTEEESD</sequence>